<dbReference type="Proteomes" id="UP001303046">
    <property type="component" value="Unassembled WGS sequence"/>
</dbReference>
<evidence type="ECO:0000313" key="2">
    <source>
        <dbReference type="EMBL" id="KAK6739422.1"/>
    </source>
</evidence>
<comment type="caution">
    <text evidence="2">The sequence shown here is derived from an EMBL/GenBank/DDBJ whole genome shotgun (WGS) entry which is preliminary data.</text>
</comment>
<evidence type="ECO:0000256" key="1">
    <source>
        <dbReference type="SAM" id="MobiDB-lite"/>
    </source>
</evidence>
<evidence type="ECO:0000313" key="3">
    <source>
        <dbReference type="Proteomes" id="UP001303046"/>
    </source>
</evidence>
<feature type="region of interest" description="Disordered" evidence="1">
    <location>
        <begin position="1"/>
        <end position="22"/>
    </location>
</feature>
<accession>A0ABR1CNJ1</accession>
<proteinExistence type="predicted"/>
<protein>
    <recommendedName>
        <fullName evidence="4">Endonuclease/exonuclease/phosphatase family protein</fullName>
    </recommendedName>
</protein>
<keyword evidence="3" id="KW-1185">Reference proteome</keyword>
<sequence length="356" mass="39663">MHSGGSSSGRVSQAEKQFNTSDFSESVGRRPVVKTNLAVAELLSLVKSFYHSSIFAVSVPCTLGPVVSDVGQYGERTSLILDQGDTRTTRHGDGLKLCTCNARTVFTDADMHAFFGAAERIKFHVIALQESKCRRSDSIINCNSPTSAADDSELDTFNEELEEVIREKSFYKFVVGDFNAKLGRATGEKYRFGRFGLADWNENDNRLAGLLSAARLFHGNSLFMKKIIVGGHGNRPMVRLARRSTTYSPTGGGVYLTSQYYHPFVVVLITVFFVRKYDLATRWKSTSAIGNEGEKKSSTTIAYSRTPCPKVTGTSRTTRCCSEDYELVLSLPRSCARQTWIEFRRPPRDCWKEEGL</sequence>
<gene>
    <name evidence="2" type="primary">Necator_chrIII.g8874</name>
    <name evidence="2" type="ORF">RB195_008109</name>
</gene>
<evidence type="ECO:0008006" key="4">
    <source>
        <dbReference type="Google" id="ProtNLM"/>
    </source>
</evidence>
<name>A0ABR1CNJ1_NECAM</name>
<organism evidence="2 3">
    <name type="scientific">Necator americanus</name>
    <name type="common">Human hookworm</name>
    <dbReference type="NCBI Taxonomy" id="51031"/>
    <lineage>
        <taxon>Eukaryota</taxon>
        <taxon>Metazoa</taxon>
        <taxon>Ecdysozoa</taxon>
        <taxon>Nematoda</taxon>
        <taxon>Chromadorea</taxon>
        <taxon>Rhabditida</taxon>
        <taxon>Rhabditina</taxon>
        <taxon>Rhabditomorpha</taxon>
        <taxon>Strongyloidea</taxon>
        <taxon>Ancylostomatidae</taxon>
        <taxon>Bunostominae</taxon>
        <taxon>Necator</taxon>
    </lineage>
</organism>
<dbReference type="EMBL" id="JAVFWL010000003">
    <property type="protein sequence ID" value="KAK6739422.1"/>
    <property type="molecule type" value="Genomic_DNA"/>
</dbReference>
<reference evidence="2 3" key="1">
    <citation type="submission" date="2023-08" db="EMBL/GenBank/DDBJ databases">
        <title>A Necator americanus chromosomal reference genome.</title>
        <authorList>
            <person name="Ilik V."/>
            <person name="Petrzelkova K.J."/>
            <person name="Pardy F."/>
            <person name="Fuh T."/>
            <person name="Niatou-Singa F.S."/>
            <person name="Gouil Q."/>
            <person name="Baker L."/>
            <person name="Ritchie M.E."/>
            <person name="Jex A.R."/>
            <person name="Gazzola D."/>
            <person name="Li H."/>
            <person name="Toshio Fujiwara R."/>
            <person name="Zhan B."/>
            <person name="Aroian R.V."/>
            <person name="Pafco B."/>
            <person name="Schwarz E.M."/>
        </authorList>
    </citation>
    <scope>NUCLEOTIDE SEQUENCE [LARGE SCALE GENOMIC DNA]</scope>
    <source>
        <strain evidence="2 3">Aroian</strain>
        <tissue evidence="2">Whole animal</tissue>
    </source>
</reference>